<dbReference type="EMBL" id="CP003167">
    <property type="protein sequence ID" value="AGB03569.1"/>
    <property type="molecule type" value="Genomic_DNA"/>
</dbReference>
<dbReference type="AlphaFoldDB" id="L0HKI0"/>
<reference evidence="2" key="1">
    <citation type="submission" date="2011-12" db="EMBL/GenBank/DDBJ databases">
        <title>Complete sequence of Methanoregula formicicum SMSP.</title>
        <authorList>
            <person name="Lucas S."/>
            <person name="Han J."/>
            <person name="Lapidus A."/>
            <person name="Cheng J.-F."/>
            <person name="Goodwin L."/>
            <person name="Pitluck S."/>
            <person name="Peters L."/>
            <person name="Ovchinnikova G."/>
            <person name="Teshima H."/>
            <person name="Detter J.C."/>
            <person name="Han C."/>
            <person name="Tapia R."/>
            <person name="Land M."/>
            <person name="Hauser L."/>
            <person name="Kyrpides N."/>
            <person name="Ivanova N."/>
            <person name="Pagani I."/>
            <person name="Imachi H."/>
            <person name="Tamaki H."/>
            <person name="Sekiguchi Y."/>
            <person name="Kamagata Y."/>
            <person name="Cadillo-Quiroz H."/>
            <person name="Zinder S."/>
            <person name="Liu W.-T."/>
            <person name="Woyke T."/>
        </authorList>
    </citation>
    <scope>NUCLEOTIDE SEQUENCE [LARGE SCALE GENOMIC DNA]</scope>
    <source>
        <strain evidence="2">DSM 22288 / NBRC 105244 / SMSP</strain>
    </source>
</reference>
<dbReference type="InParanoid" id="L0HKI0"/>
<proteinExistence type="predicted"/>
<reference evidence="1 2" key="2">
    <citation type="journal article" date="2014" name="Genome Announc.">
        <title>Complete Genome Sequence of Methanoregula formicica SMSPT, a Mesophilic Hydrogenotrophic Methanogen Isolated from a Methanogenic Upflow Anaerobic Sludge Blanket Reactor.</title>
        <authorList>
            <person name="Yamamoto K."/>
            <person name="Tamaki H."/>
            <person name="Cadillo-Quiroz H."/>
            <person name="Imachi H."/>
            <person name="Kyrpides N."/>
            <person name="Woyke T."/>
            <person name="Goodwin L."/>
            <person name="Zinder S.H."/>
            <person name="Kamagata Y."/>
            <person name="Liu W.T."/>
        </authorList>
    </citation>
    <scope>NUCLEOTIDE SEQUENCE [LARGE SCALE GENOMIC DNA]</scope>
    <source>
        <strain evidence="2">DSM 22288 / NBRC 105244 / SMSP</strain>
    </source>
</reference>
<sequence>MQDLSLEYIIALQKKVLSHDEQADLRIISEGNLLQLVFRVTMTDDPFSRAALAFWSLCAYPAFREGNRRTAYRLAEEILVSAGCRVDLPCPDVRALVQGIDAFTVEPEDVERAFRNAAVPVSPSGSER</sequence>
<dbReference type="eggNOG" id="arCOG06831">
    <property type="taxonomic scope" value="Archaea"/>
</dbReference>
<organism evidence="1 2">
    <name type="scientific">Methanoregula formicica (strain DSM 22288 / NBRC 105244 / SMSP)</name>
    <dbReference type="NCBI Taxonomy" id="593750"/>
    <lineage>
        <taxon>Archaea</taxon>
        <taxon>Methanobacteriati</taxon>
        <taxon>Methanobacteriota</taxon>
        <taxon>Stenosarchaea group</taxon>
        <taxon>Methanomicrobia</taxon>
        <taxon>Methanomicrobiales</taxon>
        <taxon>Methanoregulaceae</taxon>
        <taxon>Methanoregula</taxon>
    </lineage>
</organism>
<evidence type="ECO:0000313" key="1">
    <source>
        <dbReference type="EMBL" id="AGB03569.1"/>
    </source>
</evidence>
<dbReference type="Gene3D" id="1.20.120.1870">
    <property type="entry name" value="Fic/DOC protein, Fido domain"/>
    <property type="match status" value="1"/>
</dbReference>
<keyword evidence="2" id="KW-1185">Reference proteome</keyword>
<dbReference type="InterPro" id="IPR053737">
    <property type="entry name" value="Type_II_TA_Toxin"/>
</dbReference>
<dbReference type="HOGENOM" id="CLU_1954662_0_0_2"/>
<accession>L0HKI0</accession>
<name>L0HKI0_METFS</name>
<protein>
    <submittedName>
        <fullName evidence="1">Prophage maintenance system killer protein</fullName>
    </submittedName>
</protein>
<dbReference type="Proteomes" id="UP000010824">
    <property type="component" value="Chromosome"/>
</dbReference>
<dbReference type="KEGG" id="mfo:Metfor_2577"/>
<dbReference type="GeneID" id="14309969"/>
<gene>
    <name evidence="1" type="ordered locus">Metfor_2577</name>
</gene>
<dbReference type="RefSeq" id="WP_015286531.1">
    <property type="nucleotide sequence ID" value="NC_019943.1"/>
</dbReference>
<evidence type="ECO:0000313" key="2">
    <source>
        <dbReference type="Proteomes" id="UP000010824"/>
    </source>
</evidence>